<evidence type="ECO:0000256" key="1">
    <source>
        <dbReference type="ARBA" id="ARBA00043985"/>
    </source>
</evidence>
<dbReference type="STRING" id="410764.GA0061103_3776"/>
<feature type="region of interest" description="Disordered" evidence="3">
    <location>
        <begin position="326"/>
        <end position="371"/>
    </location>
</feature>
<gene>
    <name evidence="4" type="ORF">GA0061103_3776</name>
</gene>
<dbReference type="InterPro" id="IPR007157">
    <property type="entry name" value="PspA_VIPP1"/>
</dbReference>
<reference evidence="5" key="1">
    <citation type="submission" date="2016-08" db="EMBL/GenBank/DDBJ databases">
        <authorList>
            <person name="Varghese N."/>
            <person name="Submissions Spin"/>
        </authorList>
    </citation>
    <scope>NUCLEOTIDE SEQUENCE [LARGE SCALE GENOMIC DNA]</scope>
    <source>
        <strain evidence="5">HAMBI 2975</strain>
    </source>
</reference>
<dbReference type="GO" id="GO:0009271">
    <property type="term" value="P:phage shock"/>
    <property type="evidence" value="ECO:0007669"/>
    <property type="project" value="TreeGrafter"/>
</dbReference>
<protein>
    <submittedName>
        <fullName evidence="4">Phage shock protein A (PspA) family protein</fullName>
    </submittedName>
</protein>
<dbReference type="Pfam" id="PF04012">
    <property type="entry name" value="PspA_IM30"/>
    <property type="match status" value="1"/>
</dbReference>
<dbReference type="AlphaFoldDB" id="A0A1C3VHR5"/>
<comment type="similarity">
    <text evidence="1">Belongs to the PspA/Vipp/IM30 family.</text>
</comment>
<dbReference type="GO" id="GO:0005829">
    <property type="term" value="C:cytosol"/>
    <property type="evidence" value="ECO:0007669"/>
    <property type="project" value="TreeGrafter"/>
</dbReference>
<feature type="coiled-coil region" evidence="2">
    <location>
        <begin position="207"/>
        <end position="234"/>
    </location>
</feature>
<name>A0A1C3VHR5_9HYPH</name>
<evidence type="ECO:0000256" key="2">
    <source>
        <dbReference type="SAM" id="Coils"/>
    </source>
</evidence>
<dbReference type="PANTHER" id="PTHR31088">
    <property type="entry name" value="MEMBRANE-ASSOCIATED PROTEIN VIPP1, CHLOROPLASTIC"/>
    <property type="match status" value="1"/>
</dbReference>
<keyword evidence="2" id="KW-0175">Coiled coil</keyword>
<dbReference type="PANTHER" id="PTHR31088:SF6">
    <property type="entry name" value="PHAGE SHOCK PROTEIN A"/>
    <property type="match status" value="1"/>
</dbReference>
<accession>A0A1C3VHR5</accession>
<feature type="compositionally biased region" description="Low complexity" evidence="3">
    <location>
        <begin position="342"/>
        <end position="351"/>
    </location>
</feature>
<keyword evidence="5" id="KW-1185">Reference proteome</keyword>
<evidence type="ECO:0000313" key="4">
    <source>
        <dbReference type="EMBL" id="SCB27165.1"/>
    </source>
</evidence>
<evidence type="ECO:0000256" key="3">
    <source>
        <dbReference type="SAM" id="MobiDB-lite"/>
    </source>
</evidence>
<evidence type="ECO:0000313" key="5">
    <source>
        <dbReference type="Proteomes" id="UP000199101"/>
    </source>
</evidence>
<dbReference type="EMBL" id="FMAG01000003">
    <property type="protein sequence ID" value="SCB27165.1"/>
    <property type="molecule type" value="Genomic_DNA"/>
</dbReference>
<organism evidence="4 5">
    <name type="scientific">Rhizobium multihospitium</name>
    <dbReference type="NCBI Taxonomy" id="410764"/>
    <lineage>
        <taxon>Bacteria</taxon>
        <taxon>Pseudomonadati</taxon>
        <taxon>Pseudomonadota</taxon>
        <taxon>Alphaproteobacteria</taxon>
        <taxon>Hyphomicrobiales</taxon>
        <taxon>Rhizobiaceae</taxon>
        <taxon>Rhizobium/Agrobacterium group</taxon>
        <taxon>Rhizobium</taxon>
    </lineage>
</organism>
<dbReference type="Proteomes" id="UP000199101">
    <property type="component" value="Unassembled WGS sequence"/>
</dbReference>
<sequence length="393" mass="42316">MKSTVAVLYLKAMAKTHAQTHRSRLRYDLAPDDEARQALDETFAAYGQMMKLLGEIVPDKAGANLVTLHDLAYETIRERTALPARLVTLGLRDFAANRGGLADWNRLPLDEKLFAIKGPSDLTISTVRGRVAVPFDVAGYFKGWDSNIPAYLIADGGHYAIHIGVTPNAPRTEDNMTMHEGILSRMGRLIAGLANAAVDTVEGANKVAVIEQALREIDAAADEARADLGKARAEEYRIQSRRSEIVADLDALDAKIRLAISADREDLAKAGVARQIDLEAQTAALDKALADANAQIDEGQKALQAVLATRREAEARLVDFKRSIARHAPEEATGGNPKPTPAAGAARAAAAVSRLTGVPSGEPATSAELDELDRLHREQAIEARLARFKANGQ</sequence>
<proteinExistence type="inferred from homology"/>